<dbReference type="Proteomes" id="UP000611762">
    <property type="component" value="Unassembled WGS sequence"/>
</dbReference>
<keyword evidence="5" id="KW-0663">Pyridoxal phosphate</keyword>
<dbReference type="InterPro" id="IPR016454">
    <property type="entry name" value="Cysteine_dSase"/>
</dbReference>
<dbReference type="RefSeq" id="WP_249311019.1">
    <property type="nucleotide sequence ID" value="NZ_JACRSU010000001.1"/>
</dbReference>
<dbReference type="InterPro" id="IPR010970">
    <property type="entry name" value="Cys_dSase_SufS"/>
</dbReference>
<dbReference type="Gene3D" id="3.90.1150.10">
    <property type="entry name" value="Aspartate Aminotransferase, domain 1"/>
    <property type="match status" value="1"/>
</dbReference>
<evidence type="ECO:0000256" key="3">
    <source>
        <dbReference type="ARBA" id="ARBA00012239"/>
    </source>
</evidence>
<dbReference type="AlphaFoldDB" id="A0A926HY68"/>
<evidence type="ECO:0000256" key="2">
    <source>
        <dbReference type="ARBA" id="ARBA00010447"/>
    </source>
</evidence>
<comment type="cofactor">
    <cofactor evidence="1">
        <name>pyridoxal 5'-phosphate</name>
        <dbReference type="ChEBI" id="CHEBI:597326"/>
    </cofactor>
</comment>
<keyword evidence="4" id="KW-0808">Transferase</keyword>
<dbReference type="PANTHER" id="PTHR43586">
    <property type="entry name" value="CYSTEINE DESULFURASE"/>
    <property type="match status" value="1"/>
</dbReference>
<dbReference type="CDD" id="cd06453">
    <property type="entry name" value="SufS_like"/>
    <property type="match status" value="1"/>
</dbReference>
<evidence type="ECO:0000256" key="1">
    <source>
        <dbReference type="ARBA" id="ARBA00001933"/>
    </source>
</evidence>
<comment type="similarity">
    <text evidence="2">Belongs to the class-V pyridoxal-phosphate-dependent aminotransferase family. Csd subfamily.</text>
</comment>
<dbReference type="EMBL" id="JACRSU010000001">
    <property type="protein sequence ID" value="MBC8539825.1"/>
    <property type="molecule type" value="Genomic_DNA"/>
</dbReference>
<name>A0A926HY68_9FIRM</name>
<dbReference type="InterPro" id="IPR000192">
    <property type="entry name" value="Aminotrans_V_dom"/>
</dbReference>
<dbReference type="InterPro" id="IPR010969">
    <property type="entry name" value="Cys_dSase-rel_unknwn_funct"/>
</dbReference>
<evidence type="ECO:0000313" key="9">
    <source>
        <dbReference type="Proteomes" id="UP000611762"/>
    </source>
</evidence>
<dbReference type="EC" id="2.8.1.7" evidence="3"/>
<organism evidence="8 9">
    <name type="scientific">Congzhengia minquanensis</name>
    <dbReference type="NCBI Taxonomy" id="2763657"/>
    <lineage>
        <taxon>Bacteria</taxon>
        <taxon>Bacillati</taxon>
        <taxon>Bacillota</taxon>
        <taxon>Clostridia</taxon>
        <taxon>Eubacteriales</taxon>
        <taxon>Oscillospiraceae</taxon>
        <taxon>Congzhengia</taxon>
    </lineage>
</organism>
<evidence type="ECO:0000256" key="5">
    <source>
        <dbReference type="ARBA" id="ARBA00022898"/>
    </source>
</evidence>
<protein>
    <recommendedName>
        <fullName evidence="3">cysteine desulfurase</fullName>
        <ecNumber evidence="3">2.8.1.7</ecNumber>
    </recommendedName>
</protein>
<evidence type="ECO:0000313" key="8">
    <source>
        <dbReference type="EMBL" id="MBC8539825.1"/>
    </source>
</evidence>
<dbReference type="InterPro" id="IPR015424">
    <property type="entry name" value="PyrdxlP-dep_Trfase"/>
</dbReference>
<dbReference type="GO" id="GO:0031071">
    <property type="term" value="F:cysteine desulfurase activity"/>
    <property type="evidence" value="ECO:0007669"/>
    <property type="project" value="UniProtKB-EC"/>
</dbReference>
<proteinExistence type="inferred from homology"/>
<dbReference type="PIRSF" id="PIRSF005572">
    <property type="entry name" value="NifS"/>
    <property type="match status" value="1"/>
</dbReference>
<dbReference type="InterPro" id="IPR015421">
    <property type="entry name" value="PyrdxlP-dep_Trfase_major"/>
</dbReference>
<dbReference type="GO" id="GO:0006534">
    <property type="term" value="P:cysteine metabolic process"/>
    <property type="evidence" value="ECO:0007669"/>
    <property type="project" value="InterPro"/>
</dbReference>
<dbReference type="PANTHER" id="PTHR43586:SF4">
    <property type="entry name" value="ISOPENICILLIN N EPIMERASE"/>
    <property type="match status" value="1"/>
</dbReference>
<dbReference type="Gene3D" id="3.40.640.10">
    <property type="entry name" value="Type I PLP-dependent aspartate aminotransferase-like (Major domain)"/>
    <property type="match status" value="1"/>
</dbReference>
<dbReference type="GO" id="GO:0030170">
    <property type="term" value="F:pyridoxal phosphate binding"/>
    <property type="evidence" value="ECO:0007669"/>
    <property type="project" value="InterPro"/>
</dbReference>
<keyword evidence="8" id="KW-0032">Aminotransferase</keyword>
<dbReference type="NCBIfam" id="TIGR01977">
    <property type="entry name" value="am_tr_V_EF2568"/>
    <property type="match status" value="1"/>
</dbReference>
<dbReference type="SUPFAM" id="SSF53383">
    <property type="entry name" value="PLP-dependent transferases"/>
    <property type="match status" value="1"/>
</dbReference>
<sequence>MIYLDNAATTFTKPRQVYEAVVDAMVKNGVNAGRGGYDAAVRANELLFETKERLAALFHIENPERIAFAYNTTHALNMGIKGVLSYGDHVIITSMEHNSVLRPVKECELHKRISYTVLRANDKGEIDMNSLEKAIRPNTKLICMTHSSNVCGTMMDIYKAAEIAHKHNILFMVDAAQSAGAIDIDGSKLDLFAFPGHKGLMGPMGTGGLYVREGLTLQTIIEGGTGSLSESVYQPEMMPDRLESGTLNVPAIVGLGQAAKFLLDTGVETVRRQEEALCSYFEERVRAMPGVTVYGSSNKTAICAINIEGADCVEVAQMLNDNYDIAVRAGLHCAILAHKTLGTEKTGCVRFSFGYFNTISEVDKAVNAVYEISKEL</sequence>
<dbReference type="GO" id="GO:0008483">
    <property type="term" value="F:transaminase activity"/>
    <property type="evidence" value="ECO:0007669"/>
    <property type="project" value="UniProtKB-KW"/>
</dbReference>
<evidence type="ECO:0000256" key="4">
    <source>
        <dbReference type="ARBA" id="ARBA00022679"/>
    </source>
</evidence>
<keyword evidence="9" id="KW-1185">Reference proteome</keyword>
<accession>A0A926HY68</accession>
<evidence type="ECO:0000259" key="7">
    <source>
        <dbReference type="Pfam" id="PF00266"/>
    </source>
</evidence>
<evidence type="ECO:0000256" key="6">
    <source>
        <dbReference type="ARBA" id="ARBA00050776"/>
    </source>
</evidence>
<reference evidence="8" key="1">
    <citation type="submission" date="2020-08" db="EMBL/GenBank/DDBJ databases">
        <title>Genome public.</title>
        <authorList>
            <person name="Liu C."/>
            <person name="Sun Q."/>
        </authorList>
    </citation>
    <scope>NUCLEOTIDE SEQUENCE</scope>
    <source>
        <strain evidence="8">H8</strain>
    </source>
</reference>
<dbReference type="Pfam" id="PF00266">
    <property type="entry name" value="Aminotran_5"/>
    <property type="match status" value="1"/>
</dbReference>
<comment type="caution">
    <text evidence="8">The sequence shown here is derived from an EMBL/GenBank/DDBJ whole genome shotgun (WGS) entry which is preliminary data.</text>
</comment>
<dbReference type="InterPro" id="IPR015422">
    <property type="entry name" value="PyrdxlP-dep_Trfase_small"/>
</dbReference>
<gene>
    <name evidence="8" type="ORF">H8698_02395</name>
</gene>
<feature type="domain" description="Aminotransferase class V" evidence="7">
    <location>
        <begin position="2"/>
        <end position="364"/>
    </location>
</feature>
<comment type="catalytic activity">
    <reaction evidence="6">
        <text>(sulfur carrier)-H + L-cysteine = (sulfur carrier)-SH + L-alanine</text>
        <dbReference type="Rhea" id="RHEA:43892"/>
        <dbReference type="Rhea" id="RHEA-COMP:14737"/>
        <dbReference type="Rhea" id="RHEA-COMP:14739"/>
        <dbReference type="ChEBI" id="CHEBI:29917"/>
        <dbReference type="ChEBI" id="CHEBI:35235"/>
        <dbReference type="ChEBI" id="CHEBI:57972"/>
        <dbReference type="ChEBI" id="CHEBI:64428"/>
        <dbReference type="EC" id="2.8.1.7"/>
    </reaction>
</comment>